<feature type="chain" id="PRO_5044553289" evidence="7">
    <location>
        <begin position="19"/>
        <end position="1003"/>
    </location>
</feature>
<dbReference type="Gene3D" id="3.40.718.10">
    <property type="entry name" value="Isopropylmalate Dehydrogenase"/>
    <property type="match status" value="1"/>
</dbReference>
<dbReference type="SMART" id="SM00020">
    <property type="entry name" value="Tryp_SPc"/>
    <property type="match status" value="1"/>
</dbReference>
<dbReference type="InterPro" id="IPR001314">
    <property type="entry name" value="Peptidase_S1A"/>
</dbReference>
<organism evidence="11 12">
    <name type="scientific">Toxocara canis</name>
    <name type="common">Canine roundworm</name>
    <dbReference type="NCBI Taxonomy" id="6265"/>
    <lineage>
        <taxon>Eukaryota</taxon>
        <taxon>Metazoa</taxon>
        <taxon>Ecdysozoa</taxon>
        <taxon>Nematoda</taxon>
        <taxon>Chromadorea</taxon>
        <taxon>Rhabditida</taxon>
        <taxon>Spirurina</taxon>
        <taxon>Ascaridomorpha</taxon>
        <taxon>Ascaridoidea</taxon>
        <taxon>Toxocaridae</taxon>
        <taxon>Toxocara</taxon>
    </lineage>
</organism>
<dbReference type="EMBL" id="UYWY01020344">
    <property type="protein sequence ID" value="VDM41291.1"/>
    <property type="molecule type" value="Genomic_DNA"/>
</dbReference>
<dbReference type="InterPro" id="IPR001254">
    <property type="entry name" value="Trypsin_dom"/>
</dbReference>
<feature type="domain" description="Saposin B-type" evidence="8">
    <location>
        <begin position="37"/>
        <end position="116"/>
    </location>
</feature>
<dbReference type="PROSITE" id="PS50240">
    <property type="entry name" value="TRYPSIN_DOM"/>
    <property type="match status" value="1"/>
</dbReference>
<evidence type="ECO:0000313" key="12">
    <source>
        <dbReference type="WBParaSite" id="TCNE_0000997001-mRNA-1"/>
    </source>
</evidence>
<dbReference type="Gene3D" id="2.40.10.10">
    <property type="entry name" value="Trypsin-like serine proteases"/>
    <property type="match status" value="1"/>
</dbReference>
<dbReference type="AlphaFoldDB" id="A0A183UNA0"/>
<reference evidence="12" key="1">
    <citation type="submission" date="2016-06" db="UniProtKB">
        <authorList>
            <consortium name="WormBaseParasite"/>
        </authorList>
    </citation>
    <scope>IDENTIFICATION</scope>
</reference>
<comment type="similarity">
    <text evidence="2">Belongs to the isocitrate and isopropylmalate dehydrogenases family.</text>
</comment>
<dbReference type="GO" id="GO:0006102">
    <property type="term" value="P:isocitrate metabolic process"/>
    <property type="evidence" value="ECO:0007669"/>
    <property type="project" value="TreeGrafter"/>
</dbReference>
<dbReference type="Pfam" id="PF00180">
    <property type="entry name" value="Iso_dh"/>
    <property type="match status" value="1"/>
</dbReference>
<dbReference type="Pfam" id="PF00089">
    <property type="entry name" value="Trypsin"/>
    <property type="match status" value="1"/>
</dbReference>
<evidence type="ECO:0000313" key="10">
    <source>
        <dbReference type="EMBL" id="VDM41291.1"/>
    </source>
</evidence>
<dbReference type="PROSITE" id="PS00134">
    <property type="entry name" value="TRYPSIN_HIS"/>
    <property type="match status" value="1"/>
</dbReference>
<dbReference type="InterPro" id="IPR008139">
    <property type="entry name" value="SaposinB_dom"/>
</dbReference>
<dbReference type="Proteomes" id="UP000050794">
    <property type="component" value="Unassembled WGS sequence"/>
</dbReference>
<evidence type="ECO:0000256" key="6">
    <source>
        <dbReference type="ARBA" id="ARBA00023157"/>
    </source>
</evidence>
<evidence type="ECO:0000256" key="1">
    <source>
        <dbReference type="ARBA" id="ARBA00004173"/>
    </source>
</evidence>
<dbReference type="PANTHER" id="PTHR11835">
    <property type="entry name" value="DECARBOXYLATING DEHYDROGENASES-ISOCITRATE, ISOPROPYLMALATE, TARTRATE"/>
    <property type="match status" value="1"/>
</dbReference>
<dbReference type="Gene3D" id="1.10.225.10">
    <property type="entry name" value="Saposin-like"/>
    <property type="match status" value="3"/>
</dbReference>
<dbReference type="InterPro" id="IPR009003">
    <property type="entry name" value="Peptidase_S1_PA"/>
</dbReference>
<feature type="signal peptide" evidence="7">
    <location>
        <begin position="1"/>
        <end position="18"/>
    </location>
</feature>
<evidence type="ECO:0000256" key="3">
    <source>
        <dbReference type="ARBA" id="ARBA00022532"/>
    </source>
</evidence>
<reference evidence="10 11" key="2">
    <citation type="submission" date="2018-11" db="EMBL/GenBank/DDBJ databases">
        <authorList>
            <consortium name="Pathogen Informatics"/>
        </authorList>
    </citation>
    <scope>NUCLEOTIDE SEQUENCE [LARGE SCALE GENOMIC DNA]</scope>
</reference>
<evidence type="ECO:0000259" key="8">
    <source>
        <dbReference type="PROSITE" id="PS50015"/>
    </source>
</evidence>
<dbReference type="PROSITE" id="PS51257">
    <property type="entry name" value="PROKAR_LIPOPROTEIN"/>
    <property type="match status" value="1"/>
</dbReference>
<protein>
    <submittedName>
        <fullName evidence="12">Isocitrate dehydrogenase [NAD] subunit, mitochondrial</fullName>
    </submittedName>
</protein>
<dbReference type="GO" id="GO:0006099">
    <property type="term" value="P:tricarboxylic acid cycle"/>
    <property type="evidence" value="ECO:0007669"/>
    <property type="project" value="UniProtKB-KW"/>
</dbReference>
<dbReference type="NCBIfam" id="TIGR00175">
    <property type="entry name" value="mito_nad_idh"/>
    <property type="match status" value="1"/>
</dbReference>
<keyword evidence="4" id="KW-0809">Transit peptide</keyword>
<dbReference type="InterPro" id="IPR018114">
    <property type="entry name" value="TRYPSIN_HIS"/>
</dbReference>
<feature type="domain" description="Saposin B-type" evidence="8">
    <location>
        <begin position="139"/>
        <end position="221"/>
    </location>
</feature>
<evidence type="ECO:0000313" key="11">
    <source>
        <dbReference type="Proteomes" id="UP000050794"/>
    </source>
</evidence>
<dbReference type="PRINTS" id="PR00722">
    <property type="entry name" value="CHYMOTRYPSIN"/>
</dbReference>
<dbReference type="InterPro" id="IPR043504">
    <property type="entry name" value="Peptidase_S1_PA_chymotrypsin"/>
</dbReference>
<dbReference type="GO" id="GO:0004252">
    <property type="term" value="F:serine-type endopeptidase activity"/>
    <property type="evidence" value="ECO:0007669"/>
    <property type="project" value="InterPro"/>
</dbReference>
<keyword evidence="5" id="KW-0496">Mitochondrion</keyword>
<keyword evidence="11" id="KW-1185">Reference proteome</keyword>
<dbReference type="PANTHER" id="PTHR11835:SF60">
    <property type="entry name" value="ISOCITRATE DEHYDROGENASE [NAD] SUBUNIT, MITOCHONDRIAL"/>
    <property type="match status" value="1"/>
</dbReference>
<name>A0A183UNA0_TOXCA</name>
<dbReference type="InterPro" id="IPR011001">
    <property type="entry name" value="Saposin-like"/>
</dbReference>
<evidence type="ECO:0000256" key="5">
    <source>
        <dbReference type="ARBA" id="ARBA00023128"/>
    </source>
</evidence>
<keyword evidence="7" id="KW-0732">Signal</keyword>
<dbReference type="WBParaSite" id="TCNE_0000997001-mRNA-1">
    <property type="protein sequence ID" value="TCNE_0000997001-mRNA-1"/>
    <property type="gene ID" value="TCNE_0000997001"/>
</dbReference>
<dbReference type="SMART" id="SM01329">
    <property type="entry name" value="Iso_dh"/>
    <property type="match status" value="1"/>
</dbReference>
<dbReference type="InterPro" id="IPR004434">
    <property type="entry name" value="Isocitrate_DH_NAD"/>
</dbReference>
<keyword evidence="6" id="KW-1015">Disulfide bond</keyword>
<dbReference type="GO" id="GO:0005739">
    <property type="term" value="C:mitochondrion"/>
    <property type="evidence" value="ECO:0007669"/>
    <property type="project" value="UniProtKB-SubCell"/>
</dbReference>
<accession>A0A183UNA0</accession>
<evidence type="ECO:0000256" key="2">
    <source>
        <dbReference type="ARBA" id="ARBA00007769"/>
    </source>
</evidence>
<evidence type="ECO:0000259" key="9">
    <source>
        <dbReference type="PROSITE" id="PS50240"/>
    </source>
</evidence>
<dbReference type="SUPFAM" id="SSF47862">
    <property type="entry name" value="Saposin"/>
    <property type="match status" value="2"/>
</dbReference>
<dbReference type="SUPFAM" id="SSF53659">
    <property type="entry name" value="Isocitrate/Isopropylmalate dehydrogenase-like"/>
    <property type="match status" value="1"/>
</dbReference>
<dbReference type="FunFam" id="3.40.718.10:FF:000001">
    <property type="entry name" value="Isocitrate dehydrogenase [NAD] subunit, mitochondrial"/>
    <property type="match status" value="1"/>
</dbReference>
<proteinExistence type="inferred from homology"/>
<dbReference type="PROSITE" id="PS50015">
    <property type="entry name" value="SAP_B"/>
    <property type="match status" value="2"/>
</dbReference>
<dbReference type="SUPFAM" id="SSF50494">
    <property type="entry name" value="Trypsin-like serine proteases"/>
    <property type="match status" value="1"/>
</dbReference>
<gene>
    <name evidence="10" type="ORF">TCNE_LOCUS9970</name>
</gene>
<dbReference type="SMART" id="SM00741">
    <property type="entry name" value="SapB"/>
    <property type="match status" value="3"/>
</dbReference>
<evidence type="ECO:0000256" key="7">
    <source>
        <dbReference type="SAM" id="SignalP"/>
    </source>
</evidence>
<evidence type="ECO:0000256" key="4">
    <source>
        <dbReference type="ARBA" id="ARBA00022946"/>
    </source>
</evidence>
<sequence length="1003" mass="112470">MKLLLTFISVIAIGACYKQKMLKENKTPKDHPLTPTFTTACDECKMLVTRFAEAMKDPAKVAELKAILGFLCHETSYVEECKVFVSKLDYFIQRLEPYLKDAENVCKHFHMCENSKILQFHRIGVLYAGRYMSKVEGANDLVCEECQFAAGELKNLVDEEQSQKKLKKFLSEEVCSRLGKYRGSCDLMLDEFIPELFEELSKLLNNTKQFCADLGLCKMDILMLGDDTAVDEQSKIPNQQATGVLKRTCSKLAPITDVGKCTRFAETYGWDVLPTAVKQFTSVALCEQIKCCTPSFRDASPFKLISRNWLPKEPKIRIKSCRLCRIAVSFINDTLTNADFEEELENGIIYYVCQNLPESFYNLANFARYGGRQRVTMLPGDGIGPEMLAHVKNIFAFANVPVDFEEVELSSNLANNGKDLESAIIAIQRNGVALKGSIATKFDEPQFRSLNVELRKRLDLFANILHCVTVPTVPSRHTGIDLIVIRENTEGEYSGLEHETQTGIVESLKIVTRKSIERIARFAFDYALSYGRRKVTAVHKANIQKLADGLFLHVCEEIAARDYPQINFEAMIVDNASMQLVSHPQQFDVMLMPNLYGNVISSIACGLVGGAGLVSGVNIGDKYAVFETGMRNTGRALAGKDVANPTSFIRAGLDMLRFLGLNQHADLISDALFIALTERNMHTADIQGILVCIHAHRACCGSRIPQVFLMRIFHYSLLPFLIFICSPDYTDAAKRIRRIIHANDAHPGQYPFFVNVVARFPHTPQLSLCGGVLLTAETVLTAAHCVYDPDWKQMAAIANVTINDYFLMQKEQNDLLMISSDFDVNDEYKAVCLYPQSSFLDFQFGFPDTASQLTMSEIVQWSNCFMLGSGITDVGQPSPTLQRMVVLSMIVGEDIRRRPLLMSPASHEQRACFGDSGGPVLCALGTKFFQVGVSSEIAEDNPKLSKNASVLRVCRESDLLLISPLHTNLPIMREMMERRGLASRMLEDQLKCAREHYKKFGMW</sequence>
<feature type="domain" description="Peptidase S1" evidence="9">
    <location>
        <begin position="739"/>
        <end position="1003"/>
    </location>
</feature>
<keyword evidence="3" id="KW-0816">Tricarboxylic acid cycle</keyword>
<dbReference type="InterPro" id="IPR024084">
    <property type="entry name" value="IsoPropMal-DH-like_dom"/>
</dbReference>
<dbReference type="GO" id="GO:0006508">
    <property type="term" value="P:proteolysis"/>
    <property type="evidence" value="ECO:0007669"/>
    <property type="project" value="InterPro"/>
</dbReference>
<comment type="subcellular location">
    <subcellularLocation>
        <location evidence="1">Mitochondrion</location>
    </subcellularLocation>
</comment>